<sequence>MNTGRNIVTPYLAVTGGAILIGLILFAPWPLLISLGTAGALGAGLLLLTWPTGRRAARTSRFEPTSGNAASPAANVRRSRVTDVPLPTELPDYNFLFSATVIWSPTPAVIDESAINPAALAVDAVVKRARKITELRDPSHASLVRHELAGALGEMRTETTGRLRTMAESVQLVLPQNDQERLDKLATVRKEEAVWEHERKYELSKRDYLGGDVLKNPGSAVVWWLARNGDQVEKTVNDIGLLAQLSSAANNSDVPETFHSFISGFAAPNGQPGPNGSAAWSPDHKESAGDLFDALLQAIRLDEHDPQRRLFARQVADWATAHGWQELAEELIHRYDTLADTEPTGEAADGS</sequence>
<keyword evidence="2" id="KW-0812">Transmembrane</keyword>
<reference evidence="3 4" key="1">
    <citation type="submission" date="2019-05" db="EMBL/GenBank/DDBJ databases">
        <title>Draft genome sequence of Actinomadura geliboluensis A8036.</title>
        <authorList>
            <person name="Saricaoglu S."/>
            <person name="Isik K."/>
        </authorList>
    </citation>
    <scope>NUCLEOTIDE SEQUENCE [LARGE SCALE GENOMIC DNA]</scope>
    <source>
        <strain evidence="3 4">A8036</strain>
    </source>
</reference>
<comment type="caution">
    <text evidence="3">The sequence shown here is derived from an EMBL/GenBank/DDBJ whole genome shotgun (WGS) entry which is preliminary data.</text>
</comment>
<evidence type="ECO:0000256" key="2">
    <source>
        <dbReference type="SAM" id="Phobius"/>
    </source>
</evidence>
<protein>
    <submittedName>
        <fullName evidence="3">Uncharacterized protein</fullName>
    </submittedName>
</protein>
<proteinExistence type="predicted"/>
<name>A0A5S4GX46_9ACTN</name>
<organism evidence="3 4">
    <name type="scientific">Actinomadura geliboluensis</name>
    <dbReference type="NCBI Taxonomy" id="882440"/>
    <lineage>
        <taxon>Bacteria</taxon>
        <taxon>Bacillati</taxon>
        <taxon>Actinomycetota</taxon>
        <taxon>Actinomycetes</taxon>
        <taxon>Streptosporangiales</taxon>
        <taxon>Thermomonosporaceae</taxon>
        <taxon>Actinomadura</taxon>
    </lineage>
</organism>
<accession>A0A5S4GX46</accession>
<keyword evidence="2" id="KW-0472">Membrane</keyword>
<dbReference type="EMBL" id="VCKZ01000127">
    <property type="protein sequence ID" value="TMR37407.1"/>
    <property type="molecule type" value="Genomic_DNA"/>
</dbReference>
<keyword evidence="4" id="KW-1185">Reference proteome</keyword>
<feature type="transmembrane region" description="Helical" evidence="2">
    <location>
        <begin position="32"/>
        <end position="51"/>
    </location>
</feature>
<evidence type="ECO:0000313" key="3">
    <source>
        <dbReference type="EMBL" id="TMR37407.1"/>
    </source>
</evidence>
<dbReference type="AlphaFoldDB" id="A0A5S4GX46"/>
<evidence type="ECO:0000256" key="1">
    <source>
        <dbReference type="SAM" id="MobiDB-lite"/>
    </source>
</evidence>
<dbReference type="RefSeq" id="WP_138637737.1">
    <property type="nucleotide sequence ID" value="NZ_JASWDG010000002.1"/>
</dbReference>
<dbReference type="OrthoDB" id="3422149at2"/>
<gene>
    <name evidence="3" type="ORF">ETD96_18625</name>
</gene>
<feature type="transmembrane region" description="Helical" evidence="2">
    <location>
        <begin position="7"/>
        <end position="26"/>
    </location>
</feature>
<evidence type="ECO:0000313" key="4">
    <source>
        <dbReference type="Proteomes" id="UP000305238"/>
    </source>
</evidence>
<keyword evidence="2" id="KW-1133">Transmembrane helix</keyword>
<feature type="region of interest" description="Disordered" evidence="1">
    <location>
        <begin position="58"/>
        <end position="78"/>
    </location>
</feature>
<dbReference type="Proteomes" id="UP000305238">
    <property type="component" value="Unassembled WGS sequence"/>
</dbReference>